<dbReference type="EMBL" id="GGEC01017439">
    <property type="protein sequence ID" value="MBW97922.1"/>
    <property type="molecule type" value="Transcribed_RNA"/>
</dbReference>
<evidence type="ECO:0000313" key="2">
    <source>
        <dbReference type="EMBL" id="MBW97922.1"/>
    </source>
</evidence>
<accession>A0A2P2JWW9</accession>
<name>A0A2P2JWW9_RHIMU</name>
<sequence>MDIEKEKNNSTLHQHQSCLDPGRVGPQIYNRVDGLACLDLLLCKARLLVAVEIWVVDRD</sequence>
<feature type="region of interest" description="Disordered" evidence="1">
    <location>
        <begin position="1"/>
        <end position="21"/>
    </location>
</feature>
<organism evidence="2">
    <name type="scientific">Rhizophora mucronata</name>
    <name type="common">Asiatic mangrove</name>
    <dbReference type="NCBI Taxonomy" id="61149"/>
    <lineage>
        <taxon>Eukaryota</taxon>
        <taxon>Viridiplantae</taxon>
        <taxon>Streptophyta</taxon>
        <taxon>Embryophyta</taxon>
        <taxon>Tracheophyta</taxon>
        <taxon>Spermatophyta</taxon>
        <taxon>Magnoliopsida</taxon>
        <taxon>eudicotyledons</taxon>
        <taxon>Gunneridae</taxon>
        <taxon>Pentapetalae</taxon>
        <taxon>rosids</taxon>
        <taxon>fabids</taxon>
        <taxon>Malpighiales</taxon>
        <taxon>Rhizophoraceae</taxon>
        <taxon>Rhizophora</taxon>
    </lineage>
</organism>
<reference evidence="2" key="1">
    <citation type="submission" date="2018-02" db="EMBL/GenBank/DDBJ databases">
        <title>Rhizophora mucronata_Transcriptome.</title>
        <authorList>
            <person name="Meera S.P."/>
            <person name="Sreeshan A."/>
            <person name="Augustine A."/>
        </authorList>
    </citation>
    <scope>NUCLEOTIDE SEQUENCE</scope>
    <source>
        <tissue evidence="2">Leaf</tissue>
    </source>
</reference>
<proteinExistence type="predicted"/>
<dbReference type="AlphaFoldDB" id="A0A2P2JWW9"/>
<evidence type="ECO:0000256" key="1">
    <source>
        <dbReference type="SAM" id="MobiDB-lite"/>
    </source>
</evidence>
<protein>
    <submittedName>
        <fullName evidence="2">Uncharacterized protein</fullName>
    </submittedName>
</protein>